<evidence type="ECO:0000313" key="2">
    <source>
        <dbReference type="Proteomes" id="UP001177003"/>
    </source>
</evidence>
<keyword evidence="2" id="KW-1185">Reference proteome</keyword>
<dbReference type="Proteomes" id="UP001177003">
    <property type="component" value="Chromosome 3"/>
</dbReference>
<dbReference type="EMBL" id="OX465079">
    <property type="protein sequence ID" value="CAI9275841.1"/>
    <property type="molecule type" value="Genomic_DNA"/>
</dbReference>
<reference evidence="1" key="1">
    <citation type="submission" date="2023-04" db="EMBL/GenBank/DDBJ databases">
        <authorList>
            <person name="Vijverberg K."/>
            <person name="Xiong W."/>
            <person name="Schranz E."/>
        </authorList>
    </citation>
    <scope>NUCLEOTIDE SEQUENCE</scope>
</reference>
<gene>
    <name evidence="1" type="ORF">LSALG_LOCUS15862</name>
</gene>
<organism evidence="1 2">
    <name type="scientific">Lactuca saligna</name>
    <name type="common">Willowleaf lettuce</name>
    <dbReference type="NCBI Taxonomy" id="75948"/>
    <lineage>
        <taxon>Eukaryota</taxon>
        <taxon>Viridiplantae</taxon>
        <taxon>Streptophyta</taxon>
        <taxon>Embryophyta</taxon>
        <taxon>Tracheophyta</taxon>
        <taxon>Spermatophyta</taxon>
        <taxon>Magnoliopsida</taxon>
        <taxon>eudicotyledons</taxon>
        <taxon>Gunneridae</taxon>
        <taxon>Pentapetalae</taxon>
        <taxon>asterids</taxon>
        <taxon>campanulids</taxon>
        <taxon>Asterales</taxon>
        <taxon>Asteraceae</taxon>
        <taxon>Cichorioideae</taxon>
        <taxon>Cichorieae</taxon>
        <taxon>Lactucinae</taxon>
        <taxon>Lactuca</taxon>
    </lineage>
</organism>
<accession>A0AA35YKT2</accession>
<name>A0AA35YKT2_LACSI</name>
<protein>
    <submittedName>
        <fullName evidence="1">Uncharacterized protein</fullName>
    </submittedName>
</protein>
<evidence type="ECO:0000313" key="1">
    <source>
        <dbReference type="EMBL" id="CAI9275841.1"/>
    </source>
</evidence>
<dbReference type="AlphaFoldDB" id="A0AA35YKT2"/>
<sequence>MVLQKGVVRVVKKVIESSEFSKWVLDVREACEALGFEKRRLLSGCSASSGKSEVSDPDQVASRAKEVNTALTSFAETDFVGLFRLGELGYDGFRQFCGKVSVGCSSSDSKG</sequence>
<proteinExistence type="predicted"/>